<dbReference type="EMBL" id="CAAGRJ010039717">
    <property type="protein sequence ID" value="VFV46932.1"/>
    <property type="molecule type" value="Genomic_DNA"/>
</dbReference>
<accession>A0A485PWJ0</accession>
<sequence>MKSKREFATAQEAGLHSARSQEKHEYDIDKQEDYNHGKNNYSLHIQGHGAMQNTVVFQ</sequence>
<organism evidence="2 3">
    <name type="scientific">Lynx pardinus</name>
    <name type="common">Iberian lynx</name>
    <name type="synonym">Felis pardina</name>
    <dbReference type="NCBI Taxonomy" id="191816"/>
    <lineage>
        <taxon>Eukaryota</taxon>
        <taxon>Metazoa</taxon>
        <taxon>Chordata</taxon>
        <taxon>Craniata</taxon>
        <taxon>Vertebrata</taxon>
        <taxon>Euteleostomi</taxon>
        <taxon>Mammalia</taxon>
        <taxon>Eutheria</taxon>
        <taxon>Laurasiatheria</taxon>
        <taxon>Carnivora</taxon>
        <taxon>Feliformia</taxon>
        <taxon>Felidae</taxon>
        <taxon>Felinae</taxon>
        <taxon>Lynx</taxon>
    </lineage>
</organism>
<evidence type="ECO:0000256" key="1">
    <source>
        <dbReference type="SAM" id="MobiDB-lite"/>
    </source>
</evidence>
<dbReference type="AlphaFoldDB" id="A0A485PWJ0"/>
<gene>
    <name evidence="2" type="ORF">LYPA_23C012611</name>
</gene>
<evidence type="ECO:0000313" key="3">
    <source>
        <dbReference type="Proteomes" id="UP000386466"/>
    </source>
</evidence>
<dbReference type="Proteomes" id="UP000386466">
    <property type="component" value="Unassembled WGS sequence"/>
</dbReference>
<evidence type="ECO:0000313" key="2">
    <source>
        <dbReference type="EMBL" id="VFV46932.1"/>
    </source>
</evidence>
<feature type="region of interest" description="Disordered" evidence="1">
    <location>
        <begin position="1"/>
        <end position="58"/>
    </location>
</feature>
<name>A0A485PWJ0_LYNPA</name>
<feature type="compositionally biased region" description="Basic and acidic residues" evidence="1">
    <location>
        <begin position="19"/>
        <end position="36"/>
    </location>
</feature>
<reference evidence="2 3" key="1">
    <citation type="submission" date="2019-01" db="EMBL/GenBank/DDBJ databases">
        <authorList>
            <person name="Alioto T."/>
            <person name="Alioto T."/>
        </authorList>
    </citation>
    <scope>NUCLEOTIDE SEQUENCE [LARGE SCALE GENOMIC DNA]</scope>
</reference>
<feature type="non-terminal residue" evidence="2">
    <location>
        <position position="58"/>
    </location>
</feature>
<keyword evidence="3" id="KW-1185">Reference proteome</keyword>
<protein>
    <submittedName>
        <fullName evidence="2">Uncharacterized protein</fullName>
    </submittedName>
</protein>
<proteinExistence type="predicted"/>